<evidence type="ECO:0000313" key="2">
    <source>
        <dbReference type="Proteomes" id="UP000027265"/>
    </source>
</evidence>
<keyword evidence="2" id="KW-1185">Reference proteome</keyword>
<proteinExistence type="predicted"/>
<sequence>MNVLLGVRMLESCIGKTYMPPQHLWGVSQPDADSGKVTITDLAGASLHPLHQPLCDTKHICNTSYTMSGVTTRDISALELRLS</sequence>
<dbReference type="InParanoid" id="A0A067PVG9"/>
<gene>
    <name evidence="1" type="ORF">JAAARDRAFT_346525</name>
</gene>
<accession>A0A067PVG9</accession>
<evidence type="ECO:0000313" key="1">
    <source>
        <dbReference type="EMBL" id="KDQ55277.1"/>
    </source>
</evidence>
<dbReference type="HOGENOM" id="CLU_2542873_0_0_1"/>
<dbReference type="AlphaFoldDB" id="A0A067PVG9"/>
<dbReference type="Proteomes" id="UP000027265">
    <property type="component" value="Unassembled WGS sequence"/>
</dbReference>
<reference evidence="2" key="1">
    <citation type="journal article" date="2014" name="Proc. Natl. Acad. Sci. U.S.A.">
        <title>Extensive sampling of basidiomycete genomes demonstrates inadequacy of the white-rot/brown-rot paradigm for wood decay fungi.</title>
        <authorList>
            <person name="Riley R."/>
            <person name="Salamov A.A."/>
            <person name="Brown D.W."/>
            <person name="Nagy L.G."/>
            <person name="Floudas D."/>
            <person name="Held B.W."/>
            <person name="Levasseur A."/>
            <person name="Lombard V."/>
            <person name="Morin E."/>
            <person name="Otillar R."/>
            <person name="Lindquist E.A."/>
            <person name="Sun H."/>
            <person name="LaButti K.M."/>
            <person name="Schmutz J."/>
            <person name="Jabbour D."/>
            <person name="Luo H."/>
            <person name="Baker S.E."/>
            <person name="Pisabarro A.G."/>
            <person name="Walton J.D."/>
            <person name="Blanchette R.A."/>
            <person name="Henrissat B."/>
            <person name="Martin F."/>
            <person name="Cullen D."/>
            <person name="Hibbett D.S."/>
            <person name="Grigoriev I.V."/>
        </authorList>
    </citation>
    <scope>NUCLEOTIDE SEQUENCE [LARGE SCALE GENOMIC DNA]</scope>
    <source>
        <strain evidence="2">MUCL 33604</strain>
    </source>
</reference>
<dbReference type="EMBL" id="KL197726">
    <property type="protein sequence ID" value="KDQ55277.1"/>
    <property type="molecule type" value="Genomic_DNA"/>
</dbReference>
<name>A0A067PVG9_9AGAM</name>
<protein>
    <submittedName>
        <fullName evidence="1">Uncharacterized protein</fullName>
    </submittedName>
</protein>
<organism evidence="1 2">
    <name type="scientific">Jaapia argillacea MUCL 33604</name>
    <dbReference type="NCBI Taxonomy" id="933084"/>
    <lineage>
        <taxon>Eukaryota</taxon>
        <taxon>Fungi</taxon>
        <taxon>Dikarya</taxon>
        <taxon>Basidiomycota</taxon>
        <taxon>Agaricomycotina</taxon>
        <taxon>Agaricomycetes</taxon>
        <taxon>Agaricomycetidae</taxon>
        <taxon>Jaapiales</taxon>
        <taxon>Jaapiaceae</taxon>
        <taxon>Jaapia</taxon>
    </lineage>
</organism>